<protein>
    <submittedName>
        <fullName evidence="2">Uncharacterized protein</fullName>
    </submittedName>
</protein>
<feature type="compositionally biased region" description="Pro residues" evidence="1">
    <location>
        <begin position="46"/>
        <end position="55"/>
    </location>
</feature>
<proteinExistence type="predicted"/>
<evidence type="ECO:0000313" key="2">
    <source>
        <dbReference type="EMBL" id="CAG6777221.1"/>
    </source>
</evidence>
<evidence type="ECO:0000256" key="1">
    <source>
        <dbReference type="SAM" id="MobiDB-lite"/>
    </source>
</evidence>
<sequence>MNASPFTTCSPTSPPAKRTTPATPIQYLRRHLISPLPKSPIRQIVPPQPIDPPTKPLAEQATPAMPVQLRTKPRLTSFIAQSSTQARPSRHRSRTPPRRHSRTPSRHRSRTSLLGQRVVYSSE</sequence>
<feature type="compositionally biased region" description="Basic residues" evidence="1">
    <location>
        <begin position="88"/>
        <end position="110"/>
    </location>
</feature>
<dbReference type="EMBL" id="HBUF01604562">
    <property type="protein sequence ID" value="CAG6777221.1"/>
    <property type="molecule type" value="Transcribed_RNA"/>
</dbReference>
<reference evidence="2" key="1">
    <citation type="submission" date="2021-05" db="EMBL/GenBank/DDBJ databases">
        <authorList>
            <person name="Alioto T."/>
            <person name="Alioto T."/>
            <person name="Gomez Garrido J."/>
        </authorList>
    </citation>
    <scope>NUCLEOTIDE SEQUENCE</scope>
</reference>
<feature type="region of interest" description="Disordered" evidence="1">
    <location>
        <begin position="1"/>
        <end position="123"/>
    </location>
</feature>
<dbReference type="AlphaFoldDB" id="A0A8D9F4R8"/>
<organism evidence="2">
    <name type="scientific">Cacopsylla melanoneura</name>
    <dbReference type="NCBI Taxonomy" id="428564"/>
    <lineage>
        <taxon>Eukaryota</taxon>
        <taxon>Metazoa</taxon>
        <taxon>Ecdysozoa</taxon>
        <taxon>Arthropoda</taxon>
        <taxon>Hexapoda</taxon>
        <taxon>Insecta</taxon>
        <taxon>Pterygota</taxon>
        <taxon>Neoptera</taxon>
        <taxon>Paraneoptera</taxon>
        <taxon>Hemiptera</taxon>
        <taxon>Sternorrhyncha</taxon>
        <taxon>Psylloidea</taxon>
        <taxon>Psyllidae</taxon>
        <taxon>Psyllinae</taxon>
        <taxon>Cacopsylla</taxon>
    </lineage>
</organism>
<feature type="compositionally biased region" description="Low complexity" evidence="1">
    <location>
        <begin position="1"/>
        <end position="11"/>
    </location>
</feature>
<name>A0A8D9F4R8_9HEMI</name>
<accession>A0A8D9F4R8</accession>